<gene>
    <name evidence="7" type="ORF">Bccel_5088</name>
</gene>
<evidence type="ECO:0000256" key="4">
    <source>
        <dbReference type="ARBA" id="ARBA00022807"/>
    </source>
</evidence>
<keyword evidence="2" id="KW-0645">Protease</keyword>
<feature type="domain" description="NlpC/P60" evidence="6">
    <location>
        <begin position="184"/>
        <end position="310"/>
    </location>
</feature>
<evidence type="ECO:0000256" key="2">
    <source>
        <dbReference type="ARBA" id="ARBA00022670"/>
    </source>
</evidence>
<dbReference type="InterPro" id="IPR038765">
    <property type="entry name" value="Papain-like_cys_pep_sf"/>
</dbReference>
<dbReference type="SMART" id="SM00287">
    <property type="entry name" value="SH3b"/>
    <property type="match status" value="2"/>
</dbReference>
<evidence type="ECO:0000256" key="3">
    <source>
        <dbReference type="ARBA" id="ARBA00022801"/>
    </source>
</evidence>
<comment type="similarity">
    <text evidence="1">Belongs to the peptidase C40 family.</text>
</comment>
<feature type="domain" description="SH3b" evidence="5">
    <location>
        <begin position="43"/>
        <end position="106"/>
    </location>
</feature>
<dbReference type="Gene3D" id="2.30.30.40">
    <property type="entry name" value="SH3 Domains"/>
    <property type="match status" value="2"/>
</dbReference>
<dbReference type="PROSITE" id="PS51935">
    <property type="entry name" value="NLPC_P60"/>
    <property type="match status" value="1"/>
</dbReference>
<dbReference type="InterPro" id="IPR000064">
    <property type="entry name" value="NLP_P60_dom"/>
</dbReference>
<keyword evidence="3" id="KW-0378">Hydrolase</keyword>
<protein>
    <submittedName>
        <fullName evidence="7">NLP/P60 protein</fullName>
    </submittedName>
</protein>
<dbReference type="InterPro" id="IPR051202">
    <property type="entry name" value="Peptidase_C40"/>
</dbReference>
<dbReference type="EMBL" id="LGTC01000001">
    <property type="protein sequence ID" value="KNY29811.1"/>
    <property type="molecule type" value="Genomic_DNA"/>
</dbReference>
<dbReference type="Pfam" id="PF00877">
    <property type="entry name" value="NLPC_P60"/>
    <property type="match status" value="1"/>
</dbReference>
<dbReference type="InterPro" id="IPR003646">
    <property type="entry name" value="SH3-like_bac-type"/>
</dbReference>
<dbReference type="eggNOG" id="COG0791">
    <property type="taxonomic scope" value="Bacteria"/>
</dbReference>
<dbReference type="GO" id="GO:0006508">
    <property type="term" value="P:proteolysis"/>
    <property type="evidence" value="ECO:0007669"/>
    <property type="project" value="UniProtKB-KW"/>
</dbReference>
<dbReference type="STRING" id="398512.Bccel_5088"/>
<organism evidence="7 8">
    <name type="scientific">Pseudobacteroides cellulosolvens ATCC 35603 = DSM 2933</name>
    <dbReference type="NCBI Taxonomy" id="398512"/>
    <lineage>
        <taxon>Bacteria</taxon>
        <taxon>Bacillati</taxon>
        <taxon>Bacillota</taxon>
        <taxon>Clostridia</taxon>
        <taxon>Eubacteriales</taxon>
        <taxon>Oscillospiraceae</taxon>
        <taxon>Pseudobacteroides</taxon>
    </lineage>
</organism>
<evidence type="ECO:0000313" key="7">
    <source>
        <dbReference type="EMBL" id="KNY29811.1"/>
    </source>
</evidence>
<dbReference type="PROSITE" id="PS51781">
    <property type="entry name" value="SH3B"/>
    <property type="match status" value="1"/>
</dbReference>
<dbReference type="OrthoDB" id="9808890at2"/>
<accession>A0A0L6JVD3</accession>
<comment type="caution">
    <text evidence="7">The sequence shown here is derived from an EMBL/GenBank/DDBJ whole genome shotgun (WGS) entry which is preliminary data.</text>
</comment>
<dbReference type="RefSeq" id="WP_050753807.1">
    <property type="nucleotide sequence ID" value="NZ_JQKC01000021.1"/>
</dbReference>
<dbReference type="SUPFAM" id="SSF54001">
    <property type="entry name" value="Cysteine proteinases"/>
    <property type="match status" value="1"/>
</dbReference>
<dbReference type="Pfam" id="PF08239">
    <property type="entry name" value="SH3_3"/>
    <property type="match status" value="1"/>
</dbReference>
<dbReference type="PANTHER" id="PTHR47053:SF1">
    <property type="entry name" value="MUREIN DD-ENDOPEPTIDASE MEPH-RELATED"/>
    <property type="match status" value="1"/>
</dbReference>
<proteinExistence type="inferred from homology"/>
<evidence type="ECO:0000259" key="6">
    <source>
        <dbReference type="PROSITE" id="PS51935"/>
    </source>
</evidence>
<dbReference type="Gene3D" id="3.90.1720.10">
    <property type="entry name" value="endopeptidase domain like (from Nostoc punctiforme)"/>
    <property type="match status" value="1"/>
</dbReference>
<evidence type="ECO:0000256" key="1">
    <source>
        <dbReference type="ARBA" id="ARBA00007074"/>
    </source>
</evidence>
<dbReference type="PANTHER" id="PTHR47053">
    <property type="entry name" value="MUREIN DD-ENDOPEPTIDASE MEPH-RELATED"/>
    <property type="match status" value="1"/>
</dbReference>
<dbReference type="PROSITE" id="PS51257">
    <property type="entry name" value="PROKAR_LIPOPROTEIN"/>
    <property type="match status" value="1"/>
</dbReference>
<name>A0A0L6JVD3_9FIRM</name>
<dbReference type="GO" id="GO:0008234">
    <property type="term" value="F:cysteine-type peptidase activity"/>
    <property type="evidence" value="ECO:0007669"/>
    <property type="project" value="UniProtKB-KW"/>
</dbReference>
<evidence type="ECO:0000259" key="5">
    <source>
        <dbReference type="PROSITE" id="PS51781"/>
    </source>
</evidence>
<dbReference type="Proteomes" id="UP000036923">
    <property type="component" value="Unassembled WGS sequence"/>
</dbReference>
<evidence type="ECO:0000313" key="8">
    <source>
        <dbReference type="Proteomes" id="UP000036923"/>
    </source>
</evidence>
<keyword evidence="4" id="KW-0788">Thiol protease</keyword>
<reference evidence="8" key="1">
    <citation type="submission" date="2015-07" db="EMBL/GenBank/DDBJ databases">
        <title>Near-Complete Genome Sequence of the Cellulolytic Bacterium Bacteroides (Pseudobacteroides) cellulosolvens ATCC 35603.</title>
        <authorList>
            <person name="Dassa B."/>
            <person name="Utturkar S.M."/>
            <person name="Klingeman D.M."/>
            <person name="Hurt R.A."/>
            <person name="Keller M."/>
            <person name="Xu J."/>
            <person name="Reddy Y.H.K."/>
            <person name="Borovok I."/>
            <person name="Grinberg I.R."/>
            <person name="Lamed R."/>
            <person name="Zhivin O."/>
            <person name="Bayer E.A."/>
            <person name="Brown S.D."/>
        </authorList>
    </citation>
    <scope>NUCLEOTIDE SEQUENCE [LARGE SCALE GENOMIC DNA]</scope>
    <source>
        <strain evidence="8">DSM 2933</strain>
    </source>
</reference>
<sequence length="310" mass="34049">MGKKVILTILMTLIIFGGCSNKEKEENAGASFSGAFTTSASWNNIGVITDTVVDLFKESTVQADKVTQVLYNQPVNIIETKESWSKVETGDGLKGWVKTRYITKDTSSLDQDNSESRIIVTVKKSSVLSQIANGSLIEDVVMGTEFSVIKSVQDWYEVALPNEKTGWISENGTIHIEAGKKVAKTSAESFVATALKFKGTVFLQGGISAWGIDSSGLTYICSRINGVKLPRSIQMQYKMGKAIDITKEKPAAGDLVFFSLDEQRKDLATVGIFVNTSEFLIASKLGYSVTISSREEEYFKQRIVGVRRIF</sequence>
<dbReference type="AlphaFoldDB" id="A0A0L6JVD3"/>
<keyword evidence="8" id="KW-1185">Reference proteome</keyword>